<keyword evidence="1 3" id="KW-0560">Oxidoreductase</keyword>
<protein>
    <submittedName>
        <fullName evidence="3">NADH-dependent phenylglyoxylate dehydrogenase subunit gamma</fullName>
        <ecNumber evidence="3">1.2.1.58</ecNumber>
    </submittedName>
</protein>
<dbReference type="Proteomes" id="UP000216052">
    <property type="component" value="Chromosome"/>
</dbReference>
<dbReference type="GO" id="GO:0047110">
    <property type="term" value="F:phenylglyoxylate dehydrogenase (acylating) activity"/>
    <property type="evidence" value="ECO:0007669"/>
    <property type="project" value="UniProtKB-EC"/>
</dbReference>
<dbReference type="Gene3D" id="3.40.920.10">
    <property type="entry name" value="Pyruvate-ferredoxin oxidoreductase, PFOR, domain III"/>
    <property type="match status" value="1"/>
</dbReference>
<sequence length="179" mass="19123">MKQIKLFGLGGQGVVTAAKIFAEAVAIGEGKHAQSIPAYGHERRGAPVYSDLIVSDEPIKTKSFVYEPDYVVIFDLSVIDKGIDVMVGTNANTVFIINHECVLPEYPFAKHQVYYVGAKQIALDTLKRDIPNSAMLGAMAGAGLVGLDAAIQAIRKIFGKAGDINAEAANKAYAGLRKN</sequence>
<evidence type="ECO:0000259" key="2">
    <source>
        <dbReference type="Pfam" id="PF01558"/>
    </source>
</evidence>
<dbReference type="EMBL" id="CP155571">
    <property type="protein sequence ID" value="XFO74392.1"/>
    <property type="molecule type" value="Genomic_DNA"/>
</dbReference>
<dbReference type="InterPro" id="IPR002869">
    <property type="entry name" value="Pyrv_flavodox_OxRed_cen"/>
</dbReference>
<dbReference type="Pfam" id="PF01558">
    <property type="entry name" value="POR"/>
    <property type="match status" value="1"/>
</dbReference>
<dbReference type="InterPro" id="IPR019752">
    <property type="entry name" value="Pyrv/ketoisovalerate_OxRed_cat"/>
</dbReference>
<dbReference type="EC" id="1.2.1.58" evidence="3"/>
<dbReference type="NCBIfam" id="TIGR02175">
    <property type="entry name" value="PorC_KorC"/>
    <property type="match status" value="1"/>
</dbReference>
<organism evidence="3 4">
    <name type="scientific">Sporomusa acidovorans (strain ATCC 49682 / DSM 3132 / Mol)</name>
    <dbReference type="NCBI Taxonomy" id="1123286"/>
    <lineage>
        <taxon>Bacteria</taxon>
        <taxon>Bacillati</taxon>
        <taxon>Bacillota</taxon>
        <taxon>Negativicutes</taxon>
        <taxon>Selenomonadales</taxon>
        <taxon>Sporomusaceae</taxon>
        <taxon>Sporomusa</taxon>
    </lineage>
</organism>
<dbReference type="InterPro" id="IPR051626">
    <property type="entry name" value="Oxidoreductase_gamma_subunit"/>
</dbReference>
<evidence type="ECO:0000256" key="1">
    <source>
        <dbReference type="ARBA" id="ARBA00023002"/>
    </source>
</evidence>
<evidence type="ECO:0000313" key="4">
    <source>
        <dbReference type="Proteomes" id="UP000216052"/>
    </source>
</evidence>
<keyword evidence="4" id="KW-1185">Reference proteome</keyword>
<dbReference type="InterPro" id="IPR011894">
    <property type="entry name" value="PorC_KorC"/>
</dbReference>
<accession>A0ABZ3J7M8</accession>
<proteinExistence type="predicted"/>
<name>A0ABZ3J7M8_SPOA4</name>
<dbReference type="PANTHER" id="PTHR43366">
    <property type="entry name" value="PYRUVATE SYNTHASE SUBUNIT PORC"/>
    <property type="match status" value="1"/>
</dbReference>
<evidence type="ECO:0000313" key="3">
    <source>
        <dbReference type="EMBL" id="XFO74392.1"/>
    </source>
</evidence>
<gene>
    <name evidence="3" type="primary">padE_4</name>
    <name evidence="3" type="ORF">SPACI_045020</name>
</gene>
<reference evidence="3" key="1">
    <citation type="submission" date="2024-05" db="EMBL/GenBank/DDBJ databases">
        <title>Isolation and characterization of Sporomusa carbonis sp. nov., a carboxydotrophic hydrogenogen in the genus of Sporomusa isolated from a charcoal burning pile.</title>
        <authorList>
            <person name="Boeer T."/>
            <person name="Rosenbaum F."/>
            <person name="Eysell L."/>
            <person name="Mueller V."/>
            <person name="Daniel R."/>
            <person name="Poehlein A."/>
        </authorList>
    </citation>
    <scope>NUCLEOTIDE SEQUENCE [LARGE SCALE GENOMIC DNA]</scope>
    <source>
        <strain evidence="3">DSM 3132</strain>
    </source>
</reference>
<dbReference type="SUPFAM" id="SSF53323">
    <property type="entry name" value="Pyruvate-ferredoxin oxidoreductase, PFOR, domain III"/>
    <property type="match status" value="1"/>
</dbReference>
<feature type="domain" description="Pyruvate/ketoisovalerate oxidoreductase catalytic" evidence="2">
    <location>
        <begin position="10"/>
        <end position="174"/>
    </location>
</feature>
<dbReference type="PANTHER" id="PTHR43366:SF1">
    <property type="entry name" value="PYRUVATE SYNTHASE SUBUNIT PORC"/>
    <property type="match status" value="1"/>
</dbReference>
<dbReference type="RefSeq" id="WP_093793540.1">
    <property type="nucleotide sequence ID" value="NZ_CP155571.1"/>
</dbReference>